<gene>
    <name evidence="1" type="ORF">FEV09_16975</name>
</gene>
<dbReference type="Pfam" id="PF08811">
    <property type="entry name" value="DUF1800"/>
    <property type="match status" value="1"/>
</dbReference>
<dbReference type="EMBL" id="VBTY01000165">
    <property type="protein sequence ID" value="MDG3496240.1"/>
    <property type="molecule type" value="Genomic_DNA"/>
</dbReference>
<dbReference type="RefSeq" id="WP_009628408.1">
    <property type="nucleotide sequence ID" value="NZ_VBTY01000165.1"/>
</dbReference>
<sequence>MDRIVQKAHFLRRAGFGATLDELHSDTTPDALLSAWLHTSPEINVPAPMPIVQKGKQDQARALWKWLLPQMVKASNPLHERIVNFWRDRFVVSLRKTGRAQLLLDYERRLRTYAMGDFQELLMQITTSPAMLNYLDNDQNRSGKINENYSREVMELFTLGQGNYTEKDIQEGARALTGWQVKLRPEMGVADVTFVPRRHDDGLKNYLGHTGKLSTQDVVEILANHPQTARKLAVDLWSTLAYRNPETEIVDRLAGVYKKNNRSIKAVVAAVFNSPEFYSSKSYRSHLKTPLYFVLSSLRQLQIEADSDRVIGDLRAMGQVPYNAPSVKGWQGDQGWLTAPSLLTRINVAQQFTKEYGDDGGFKFDPDRYSANDLVMVLLDGNGDRQLESQFTGLSKREIAALILASPIYQLA</sequence>
<organism evidence="1 2">
    <name type="scientific">Pseudanabaena catenata USMAC16</name>
    <dbReference type="NCBI Taxonomy" id="1855837"/>
    <lineage>
        <taxon>Bacteria</taxon>
        <taxon>Bacillati</taxon>
        <taxon>Cyanobacteriota</taxon>
        <taxon>Cyanophyceae</taxon>
        <taxon>Pseudanabaenales</taxon>
        <taxon>Pseudanabaenaceae</taxon>
        <taxon>Pseudanabaena</taxon>
    </lineage>
</organism>
<dbReference type="InterPro" id="IPR014917">
    <property type="entry name" value="DUF1800"/>
</dbReference>
<evidence type="ECO:0000313" key="2">
    <source>
        <dbReference type="Proteomes" id="UP001152872"/>
    </source>
</evidence>
<evidence type="ECO:0000313" key="1">
    <source>
        <dbReference type="EMBL" id="MDG3496240.1"/>
    </source>
</evidence>
<reference evidence="1" key="1">
    <citation type="submission" date="2019-05" db="EMBL/GenBank/DDBJ databases">
        <title>Whole genome sequencing of Pseudanabaena catenata USMAC16.</title>
        <authorList>
            <person name="Khan Z."/>
            <person name="Omar W.M."/>
            <person name="Convey P."/>
            <person name="Merican F."/>
            <person name="Najimudin N."/>
        </authorList>
    </citation>
    <scope>NUCLEOTIDE SEQUENCE</scope>
    <source>
        <strain evidence="1">USMAC16</strain>
    </source>
</reference>
<accession>A0A9X4MBP9</accession>
<comment type="caution">
    <text evidence="1">The sequence shown here is derived from an EMBL/GenBank/DDBJ whole genome shotgun (WGS) entry which is preliminary data.</text>
</comment>
<proteinExistence type="predicted"/>
<keyword evidence="2" id="KW-1185">Reference proteome</keyword>
<protein>
    <submittedName>
        <fullName evidence="1">DUF1800 domain-containing protein</fullName>
    </submittedName>
</protein>
<name>A0A9X4MBP9_9CYAN</name>
<dbReference type="AlphaFoldDB" id="A0A9X4MBP9"/>
<dbReference type="Proteomes" id="UP001152872">
    <property type="component" value="Unassembled WGS sequence"/>
</dbReference>